<proteinExistence type="predicted"/>
<dbReference type="HOGENOM" id="CLU_1981387_0_0_1"/>
<evidence type="ECO:0000313" key="1">
    <source>
        <dbReference type="EMBL" id="EMD35046.1"/>
    </source>
</evidence>
<evidence type="ECO:0000313" key="2">
    <source>
        <dbReference type="Proteomes" id="UP000016930"/>
    </source>
</evidence>
<organism evidence="1 2">
    <name type="scientific">Ceriporiopsis subvermispora (strain B)</name>
    <name type="common">White-rot fungus</name>
    <name type="synonym">Gelatoporia subvermispora</name>
    <dbReference type="NCBI Taxonomy" id="914234"/>
    <lineage>
        <taxon>Eukaryota</taxon>
        <taxon>Fungi</taxon>
        <taxon>Dikarya</taxon>
        <taxon>Basidiomycota</taxon>
        <taxon>Agaricomycotina</taxon>
        <taxon>Agaricomycetes</taxon>
        <taxon>Polyporales</taxon>
        <taxon>Gelatoporiaceae</taxon>
        <taxon>Gelatoporia</taxon>
    </lineage>
</organism>
<keyword evidence="2" id="KW-1185">Reference proteome</keyword>
<gene>
    <name evidence="1" type="ORF">CERSUDRAFT_116550</name>
</gene>
<reference evidence="1 2" key="1">
    <citation type="journal article" date="2012" name="Proc. Natl. Acad. Sci. U.S.A.">
        <title>Comparative genomics of Ceriporiopsis subvermispora and Phanerochaete chrysosporium provide insight into selective ligninolysis.</title>
        <authorList>
            <person name="Fernandez-Fueyo E."/>
            <person name="Ruiz-Duenas F.J."/>
            <person name="Ferreira P."/>
            <person name="Floudas D."/>
            <person name="Hibbett D.S."/>
            <person name="Canessa P."/>
            <person name="Larrondo L.F."/>
            <person name="James T.Y."/>
            <person name="Seelenfreund D."/>
            <person name="Lobos S."/>
            <person name="Polanco R."/>
            <person name="Tello M."/>
            <person name="Honda Y."/>
            <person name="Watanabe T."/>
            <person name="Watanabe T."/>
            <person name="Ryu J.S."/>
            <person name="Kubicek C.P."/>
            <person name="Schmoll M."/>
            <person name="Gaskell J."/>
            <person name="Hammel K.E."/>
            <person name="St John F.J."/>
            <person name="Vanden Wymelenberg A."/>
            <person name="Sabat G."/>
            <person name="Splinter BonDurant S."/>
            <person name="Syed K."/>
            <person name="Yadav J.S."/>
            <person name="Doddapaneni H."/>
            <person name="Subramanian V."/>
            <person name="Lavin J.L."/>
            <person name="Oguiza J.A."/>
            <person name="Perez G."/>
            <person name="Pisabarro A.G."/>
            <person name="Ramirez L."/>
            <person name="Santoyo F."/>
            <person name="Master E."/>
            <person name="Coutinho P.M."/>
            <person name="Henrissat B."/>
            <person name="Lombard V."/>
            <person name="Magnuson J.K."/>
            <person name="Kuees U."/>
            <person name="Hori C."/>
            <person name="Igarashi K."/>
            <person name="Samejima M."/>
            <person name="Held B.W."/>
            <person name="Barry K.W."/>
            <person name="LaButti K.M."/>
            <person name="Lapidus A."/>
            <person name="Lindquist E.A."/>
            <person name="Lucas S.M."/>
            <person name="Riley R."/>
            <person name="Salamov A.A."/>
            <person name="Hoffmeister D."/>
            <person name="Schwenk D."/>
            <person name="Hadar Y."/>
            <person name="Yarden O."/>
            <person name="de Vries R.P."/>
            <person name="Wiebenga A."/>
            <person name="Stenlid J."/>
            <person name="Eastwood D."/>
            <person name="Grigoriev I.V."/>
            <person name="Berka R.M."/>
            <person name="Blanchette R.A."/>
            <person name="Kersten P."/>
            <person name="Martinez A.T."/>
            <person name="Vicuna R."/>
            <person name="Cullen D."/>
        </authorList>
    </citation>
    <scope>NUCLEOTIDE SEQUENCE [LARGE SCALE GENOMIC DNA]</scope>
    <source>
        <strain evidence="1 2">B</strain>
    </source>
</reference>
<dbReference type="AlphaFoldDB" id="M2R8L7"/>
<dbReference type="EMBL" id="KB445801">
    <property type="protein sequence ID" value="EMD35046.1"/>
    <property type="molecule type" value="Genomic_DNA"/>
</dbReference>
<accession>M2R8L7</accession>
<dbReference type="OrthoDB" id="2879353at2759"/>
<dbReference type="Proteomes" id="UP000016930">
    <property type="component" value="Unassembled WGS sequence"/>
</dbReference>
<protein>
    <submittedName>
        <fullName evidence="1">Uncharacterized protein</fullName>
    </submittedName>
</protein>
<name>M2R8L7_CERS8</name>
<sequence>MASETVLSGSAVKTISAPGWVKFATNSKRNFVGCFTAPDSVIYTFTGVLGENVQLTCDNATLNYRVATQDLTGPHLVNSANVGKEYFEFTLDNGVTISGKLDVATYYAIQTEGKGMWISIGTVPSG</sequence>